<dbReference type="GO" id="GO:0003723">
    <property type="term" value="F:RNA binding"/>
    <property type="evidence" value="ECO:0007669"/>
    <property type="project" value="UniProtKB-UniRule"/>
</dbReference>
<dbReference type="Gene3D" id="3.30.70.330">
    <property type="match status" value="1"/>
</dbReference>
<accession>A0A7S4MLN9</accession>
<evidence type="ECO:0000313" key="5">
    <source>
        <dbReference type="EMBL" id="CAE2230244.1"/>
    </source>
</evidence>
<reference evidence="5" key="1">
    <citation type="submission" date="2021-01" db="EMBL/GenBank/DDBJ databases">
        <authorList>
            <person name="Corre E."/>
            <person name="Pelletier E."/>
            <person name="Niang G."/>
            <person name="Scheremetjew M."/>
            <person name="Finn R."/>
            <person name="Kale V."/>
            <person name="Holt S."/>
            <person name="Cochrane G."/>
            <person name="Meng A."/>
            <person name="Brown T."/>
            <person name="Cohen L."/>
        </authorList>
    </citation>
    <scope>NUCLEOTIDE SEQUENCE</scope>
    <source>
        <strain evidence="5">DIVA3 518/3/11/1/6</strain>
    </source>
</reference>
<feature type="compositionally biased region" description="Polar residues" evidence="3">
    <location>
        <begin position="309"/>
        <end position="322"/>
    </location>
</feature>
<evidence type="ECO:0000259" key="4">
    <source>
        <dbReference type="PROSITE" id="PS50102"/>
    </source>
</evidence>
<name>A0A7S4MLN9_9EUKA</name>
<sequence length="367" mass="41410">MTGKKKSTVTMGIDSFLGDDADDWAAATDDDFDEPVQQSNDYGRSSDRYERNESNERNERDYDDAGRRSYDRPRRNYDDRPELPIPNEPPYVAHIGNLSFRATEADLIDLFSAQVTVENAQIITDRNTGRSKGFGFVTFATREDLEVALGASNVASLMDRTITVKVSAGPKEGGFRGAKEPSRADSVDKWERGRGAPKAEKEREPRRYGNRDDREGRGFDRGFDRDRPRRNYEQPRERKQITIQPRTSDEPIGAPAKSNKSNPFGDAKPRDELAFQKKKEEERVARAQQKREETTRNQNSSSFKKKNFRGSNEGTRDFSSARGNMGNAPKPKASNKSSQKKVKVPTAHKESTPIATSNIFSALKQDD</sequence>
<protein>
    <recommendedName>
        <fullName evidence="4">RRM domain-containing protein</fullName>
    </recommendedName>
</protein>
<dbReference type="SMART" id="SM00360">
    <property type="entry name" value="RRM"/>
    <property type="match status" value="1"/>
</dbReference>
<feature type="compositionally biased region" description="Basic and acidic residues" evidence="3">
    <location>
        <begin position="267"/>
        <end position="295"/>
    </location>
</feature>
<dbReference type="Pfam" id="PF00076">
    <property type="entry name" value="RRM_1"/>
    <property type="match status" value="1"/>
</dbReference>
<evidence type="ECO:0000256" key="2">
    <source>
        <dbReference type="PROSITE-ProRule" id="PRU00176"/>
    </source>
</evidence>
<feature type="compositionally biased region" description="Basic and acidic residues" evidence="3">
    <location>
        <begin position="173"/>
        <end position="240"/>
    </location>
</feature>
<dbReference type="InterPro" id="IPR000504">
    <property type="entry name" value="RRM_dom"/>
</dbReference>
<feature type="domain" description="RRM" evidence="4">
    <location>
        <begin position="91"/>
        <end position="169"/>
    </location>
</feature>
<dbReference type="PROSITE" id="PS50102">
    <property type="entry name" value="RRM"/>
    <property type="match status" value="1"/>
</dbReference>
<dbReference type="InterPro" id="IPR012677">
    <property type="entry name" value="Nucleotide-bd_a/b_plait_sf"/>
</dbReference>
<evidence type="ECO:0000256" key="3">
    <source>
        <dbReference type="SAM" id="MobiDB-lite"/>
    </source>
</evidence>
<dbReference type="EMBL" id="HBKP01018105">
    <property type="protein sequence ID" value="CAE2230244.1"/>
    <property type="molecule type" value="Transcribed_RNA"/>
</dbReference>
<gene>
    <name evidence="5" type="ORF">VSP0166_LOCUS12843</name>
</gene>
<evidence type="ECO:0000256" key="1">
    <source>
        <dbReference type="ARBA" id="ARBA00022884"/>
    </source>
</evidence>
<feature type="region of interest" description="Disordered" evidence="3">
    <location>
        <begin position="168"/>
        <end position="367"/>
    </location>
</feature>
<dbReference type="InterPro" id="IPR050886">
    <property type="entry name" value="RNA-binding_reg"/>
</dbReference>
<dbReference type="InterPro" id="IPR035979">
    <property type="entry name" value="RBD_domain_sf"/>
</dbReference>
<dbReference type="AlphaFoldDB" id="A0A7S4MLN9"/>
<feature type="compositionally biased region" description="Acidic residues" evidence="3">
    <location>
        <begin position="18"/>
        <end position="34"/>
    </location>
</feature>
<organism evidence="5">
    <name type="scientific">Vannella robusta</name>
    <dbReference type="NCBI Taxonomy" id="1487602"/>
    <lineage>
        <taxon>Eukaryota</taxon>
        <taxon>Amoebozoa</taxon>
        <taxon>Discosea</taxon>
        <taxon>Flabellinia</taxon>
        <taxon>Vannellidae</taxon>
        <taxon>Vannella</taxon>
    </lineage>
</organism>
<dbReference type="PANTHER" id="PTHR48024">
    <property type="entry name" value="GEO13361P1-RELATED"/>
    <property type="match status" value="1"/>
</dbReference>
<dbReference type="SUPFAM" id="SSF54928">
    <property type="entry name" value="RNA-binding domain, RBD"/>
    <property type="match status" value="1"/>
</dbReference>
<proteinExistence type="predicted"/>
<keyword evidence="1 2" id="KW-0694">RNA-binding</keyword>
<feature type="region of interest" description="Disordered" evidence="3">
    <location>
        <begin position="18"/>
        <end position="89"/>
    </location>
</feature>
<feature type="compositionally biased region" description="Basic and acidic residues" evidence="3">
    <location>
        <begin position="44"/>
        <end position="82"/>
    </location>
</feature>
<dbReference type="PANTHER" id="PTHR48024:SF56">
    <property type="entry name" value="HETEROGENEOUS NUCLEAR RIBONUCLEOPROTEIN A0"/>
    <property type="match status" value="1"/>
</dbReference>